<accession>A0AAD0XGN9</accession>
<dbReference type="Pfam" id="PF04717">
    <property type="entry name" value="Phage_base_V"/>
    <property type="match status" value="1"/>
</dbReference>
<dbReference type="Pfam" id="PF05954">
    <property type="entry name" value="Phage_GPD"/>
    <property type="match status" value="1"/>
</dbReference>
<dbReference type="Gene3D" id="2.30.110.50">
    <property type="match status" value="1"/>
</dbReference>
<protein>
    <submittedName>
        <fullName evidence="4">Type VI secretion protein</fullName>
    </submittedName>
</protein>
<dbReference type="Pfam" id="PF10106">
    <property type="entry name" value="DUF2345"/>
    <property type="match status" value="1"/>
</dbReference>
<dbReference type="SUPFAM" id="SSF69255">
    <property type="entry name" value="gp5 N-terminal domain-like"/>
    <property type="match status" value="1"/>
</dbReference>
<reference evidence="4 5" key="1">
    <citation type="submission" date="2017-11" db="EMBL/GenBank/DDBJ databases">
        <title>Complete genome sequence of Herbaspirillum rubrisubalbicans DSM 11543.</title>
        <authorList>
            <person name="Chen M."/>
            <person name="An Q."/>
        </authorList>
    </citation>
    <scope>NUCLEOTIDE SEQUENCE [LARGE SCALE GENOMIC DNA]</scope>
    <source>
        <strain evidence="4 5">DSM 11543</strain>
    </source>
</reference>
<dbReference type="Gene3D" id="2.40.50.230">
    <property type="entry name" value="Gp5 N-terminal domain"/>
    <property type="match status" value="1"/>
</dbReference>
<evidence type="ECO:0000259" key="1">
    <source>
        <dbReference type="Pfam" id="PF04717"/>
    </source>
</evidence>
<evidence type="ECO:0000313" key="4">
    <source>
        <dbReference type="EMBL" id="AYR25551.1"/>
    </source>
</evidence>
<dbReference type="InterPro" id="IPR018769">
    <property type="entry name" value="VgrG2_DUF2345"/>
</dbReference>
<feature type="domain" description="Putative type VI secretion system Rhs element associated Vgr" evidence="3">
    <location>
        <begin position="609"/>
        <end position="713"/>
    </location>
</feature>
<dbReference type="Pfam" id="PF13296">
    <property type="entry name" value="T6SS_Vgr"/>
    <property type="match status" value="1"/>
</dbReference>
<proteinExistence type="predicted"/>
<evidence type="ECO:0000313" key="5">
    <source>
        <dbReference type="Proteomes" id="UP000269199"/>
    </source>
</evidence>
<dbReference type="SUPFAM" id="SSF69279">
    <property type="entry name" value="Phage tail proteins"/>
    <property type="match status" value="2"/>
</dbReference>
<name>A0AAD0XGN9_9BURK</name>
<dbReference type="InterPro" id="IPR037026">
    <property type="entry name" value="Vgr_OB-fold_dom_sf"/>
</dbReference>
<sequence>MDAASSLLSRLVRFSADSRLFRLQIAGHAEDRFLLQAYVSSEQLHGVDASELIVLSLDAECPLKSLIGCHATLETRLADGTRSRRTGLIHEAAKLGGDGGFCRYRLRMAPWPWLLGQSRTSRVWQDKSLLDVVEDVLRDFPQHADWTWSADALDVLTRLPLRSYTVQYRQTHLDFISRLLAGEGMSWRVEEHAASPQGHRLVFFGDSSQRSALAEDVTSAADGGIRFHGARAQEQQDSIQALAACRSLQAASYTLLGYDDQNKQAIAASIPTHHAFGGRSAPRLESYDSAGLNAPDDSQAADRHARLMMEAAEALNKRWRGRSTVRSLRAGSRFTLMGGPLREQHQGQQEYAVLALLGVGINQLPADTEASLAELFGPLPPLLEEAIAACLQTQPLHPDWPLARTDTLIEQARSMGYANVFEAIRADIPWRPVLADGSGLQRRPHALARGSQSAIVVGYWGETQANGPDEICCDRLGRVRIRFHWQGRHDDAGATCWVRVGQRCAGPGMGLQFLPRIGQEVLVQFIENDLERPIILGALYNGRGEGGVIPTPGGEVKDCSSMEVFAMASDTGISGQGNLAGTQAPTWHGASADREGHRNPAAQWGIRSKEFGGWGYNQLLFDDSDGQGRLQFKTTQVGSELNLGHLIHSADNYRGSFRGTGLELRTDAYGVIRAGAGILFSSYRVQHRAHHRDPAADNTGLRAMARQAAHISKSFDEAARTHRTVGMSQGLDAMNAMKQAVASQAEIAGQTLPGSSTPLIQIAAKEGLGVVAGQHLQLANGRSVSLVAGQDVQHISGHQFRLRTQQAIGLLAGASAAGDQGIGLQMIAAQGDVAVQAQADGMSVQARDQLTLVSANAAVNWAAAKKISLSTAGGANITIEGGNITVQCPGELTVHAGQVWLDGPVRHLVQLPALPRTAVDIKKLVFNLHMQDIPGPHGLALAETPWRIVAAESAEQALMVTEKLLHGRSDSLGKLTLSDTEQQALLEAYNAQPGQLWLVYLDHVQNIDITLYDPSWSDMQKHLHALNAMGYSDDYAEVAGRALNAATLALARQETGKARGTPLLKQLKE</sequence>
<dbReference type="InterPro" id="IPR006531">
    <property type="entry name" value="Gp5/Vgr_OB"/>
</dbReference>
<dbReference type="AlphaFoldDB" id="A0AAD0XGN9"/>
<organism evidence="4 5">
    <name type="scientific">Herbaspirillum rubrisubalbicans</name>
    <dbReference type="NCBI Taxonomy" id="80842"/>
    <lineage>
        <taxon>Bacteria</taxon>
        <taxon>Pseudomonadati</taxon>
        <taxon>Pseudomonadota</taxon>
        <taxon>Betaproteobacteria</taxon>
        <taxon>Burkholderiales</taxon>
        <taxon>Oxalobacteraceae</taxon>
        <taxon>Herbaspirillum</taxon>
    </lineage>
</organism>
<dbReference type="InterPro" id="IPR028244">
    <property type="entry name" value="T6SS_Rhs_Vgr_dom"/>
</dbReference>
<evidence type="ECO:0000259" key="3">
    <source>
        <dbReference type="Pfam" id="PF13296"/>
    </source>
</evidence>
<feature type="domain" description="Gp5/Type VI secretion system Vgr protein OB-fold" evidence="1">
    <location>
        <begin position="474"/>
        <end position="540"/>
    </location>
</feature>
<dbReference type="Gene3D" id="4.10.220.110">
    <property type="match status" value="1"/>
</dbReference>
<dbReference type="Proteomes" id="UP000269199">
    <property type="component" value="Chromosome"/>
</dbReference>
<dbReference type="RefSeq" id="WP_123020468.1">
    <property type="nucleotide sequence ID" value="NZ_CP024996.1"/>
</dbReference>
<evidence type="ECO:0000259" key="2">
    <source>
        <dbReference type="Pfam" id="PF10106"/>
    </source>
</evidence>
<dbReference type="Gene3D" id="3.55.50.10">
    <property type="entry name" value="Baseplate protein-like domains"/>
    <property type="match status" value="1"/>
</dbReference>
<gene>
    <name evidence="4" type="ORF">RC54_17780</name>
</gene>
<feature type="domain" description="DUF2345" evidence="2">
    <location>
        <begin position="750"/>
        <end position="904"/>
    </location>
</feature>
<dbReference type="EMBL" id="CP024996">
    <property type="protein sequence ID" value="AYR25551.1"/>
    <property type="molecule type" value="Genomic_DNA"/>
</dbReference>